<dbReference type="PATRIC" id="fig|1486262.3.peg.1924"/>
<keyword evidence="6" id="KW-1185">Reference proteome</keyword>
<protein>
    <recommendedName>
        <fullName evidence="4">HTH hxlR-type domain-containing protein</fullName>
    </recommendedName>
</protein>
<dbReference type="EMBL" id="CP010803">
    <property type="protein sequence ID" value="AJY48071.1"/>
    <property type="molecule type" value="Genomic_DNA"/>
</dbReference>
<keyword evidence="2" id="KW-0238">DNA-binding</keyword>
<reference evidence="5 6" key="1">
    <citation type="journal article" date="2015" name="Genome Announc.">
        <title>Complete genome sequence of Martelella endophytica YC6887, which has antifungal activity associated with a halophyte.</title>
        <authorList>
            <person name="Khan A."/>
            <person name="Khan H."/>
            <person name="Chung E.J."/>
            <person name="Hossain M.T."/>
            <person name="Chung Y.R."/>
        </authorList>
    </citation>
    <scope>NUCLEOTIDE SEQUENCE [LARGE SCALE GENOMIC DNA]</scope>
    <source>
        <strain evidence="5">YC6887</strain>
    </source>
</reference>
<dbReference type="SUPFAM" id="SSF46785">
    <property type="entry name" value="Winged helix' DNA-binding domain"/>
    <property type="match status" value="1"/>
</dbReference>
<keyword evidence="3" id="KW-0804">Transcription</keyword>
<evidence type="ECO:0000256" key="3">
    <source>
        <dbReference type="ARBA" id="ARBA00023163"/>
    </source>
</evidence>
<proteinExistence type="predicted"/>
<dbReference type="Proteomes" id="UP000032611">
    <property type="component" value="Chromosome"/>
</dbReference>
<dbReference type="PANTHER" id="PTHR33204:SF18">
    <property type="entry name" value="TRANSCRIPTIONAL REGULATORY PROTEIN"/>
    <property type="match status" value="1"/>
</dbReference>
<keyword evidence="1" id="KW-0805">Transcription regulation</keyword>
<dbReference type="AlphaFoldDB" id="A0A0D5LVN3"/>
<evidence type="ECO:0000313" key="6">
    <source>
        <dbReference type="Proteomes" id="UP000032611"/>
    </source>
</evidence>
<organism evidence="5 6">
    <name type="scientific">Martelella endophytica</name>
    <dbReference type="NCBI Taxonomy" id="1486262"/>
    <lineage>
        <taxon>Bacteria</taxon>
        <taxon>Pseudomonadati</taxon>
        <taxon>Pseudomonadota</taxon>
        <taxon>Alphaproteobacteria</taxon>
        <taxon>Hyphomicrobiales</taxon>
        <taxon>Aurantimonadaceae</taxon>
        <taxon>Martelella</taxon>
    </lineage>
</organism>
<dbReference type="InterPro" id="IPR002577">
    <property type="entry name" value="HTH_HxlR"/>
</dbReference>
<accession>A0A0D5LVN3</accession>
<dbReference type="InterPro" id="IPR036388">
    <property type="entry name" value="WH-like_DNA-bd_sf"/>
</dbReference>
<dbReference type="HOGENOM" id="CLU_111585_2_3_5"/>
<dbReference type="Pfam" id="PF01638">
    <property type="entry name" value="HxlR"/>
    <property type="match status" value="1"/>
</dbReference>
<dbReference type="Gene3D" id="1.10.10.10">
    <property type="entry name" value="Winged helix-like DNA-binding domain superfamily/Winged helix DNA-binding domain"/>
    <property type="match status" value="1"/>
</dbReference>
<feature type="domain" description="HTH hxlR-type" evidence="4">
    <location>
        <begin position="8"/>
        <end position="109"/>
    </location>
</feature>
<dbReference type="InterPro" id="IPR036390">
    <property type="entry name" value="WH_DNA-bd_sf"/>
</dbReference>
<dbReference type="GO" id="GO:0003677">
    <property type="term" value="F:DNA binding"/>
    <property type="evidence" value="ECO:0007669"/>
    <property type="project" value="UniProtKB-KW"/>
</dbReference>
<gene>
    <name evidence="5" type="ORF">TM49_09300</name>
</gene>
<evidence type="ECO:0000313" key="5">
    <source>
        <dbReference type="EMBL" id="AJY48071.1"/>
    </source>
</evidence>
<evidence type="ECO:0000259" key="4">
    <source>
        <dbReference type="PROSITE" id="PS51118"/>
    </source>
</evidence>
<evidence type="ECO:0000256" key="2">
    <source>
        <dbReference type="ARBA" id="ARBA00023125"/>
    </source>
</evidence>
<sequence>MVSNAIELDRTRVLLDILSDRWTVPALGALCDSGGAARFNALRRALPAVSQKSLAACLRRLEMNGLVERHVFTKGRLAVEYRVTQLGHSIEAPVLALVAWSEQFGDQVDAARSRYREDALTA</sequence>
<dbReference type="STRING" id="1486262.TM49_09300"/>
<dbReference type="KEGG" id="mey:TM49_09300"/>
<dbReference type="PROSITE" id="PS51118">
    <property type="entry name" value="HTH_HXLR"/>
    <property type="match status" value="1"/>
</dbReference>
<name>A0A0D5LVN3_MAREN</name>
<dbReference type="PANTHER" id="PTHR33204">
    <property type="entry name" value="TRANSCRIPTIONAL REGULATOR, MARR FAMILY"/>
    <property type="match status" value="1"/>
</dbReference>
<evidence type="ECO:0000256" key="1">
    <source>
        <dbReference type="ARBA" id="ARBA00023015"/>
    </source>
</evidence>